<evidence type="ECO:0000313" key="2">
    <source>
        <dbReference type="Proteomes" id="UP000178227"/>
    </source>
</evidence>
<dbReference type="Proteomes" id="UP000178227">
    <property type="component" value="Unassembled WGS sequence"/>
</dbReference>
<name>A0A1F8GCP6_9BACT</name>
<dbReference type="AlphaFoldDB" id="A0A1F8GCP6"/>
<organism evidence="1 2">
    <name type="scientific">Candidatus Yanofskybacteria bacterium RIFCSPLOWO2_01_FULL_42_49</name>
    <dbReference type="NCBI Taxonomy" id="1802694"/>
    <lineage>
        <taxon>Bacteria</taxon>
        <taxon>Candidatus Yanofskyibacteriota</taxon>
    </lineage>
</organism>
<gene>
    <name evidence="1" type="ORF">A2918_03595</name>
</gene>
<accession>A0A1F8GCP6</accession>
<proteinExistence type="predicted"/>
<comment type="caution">
    <text evidence="1">The sequence shown here is derived from an EMBL/GenBank/DDBJ whole genome shotgun (WGS) entry which is preliminary data.</text>
</comment>
<reference evidence="1 2" key="1">
    <citation type="journal article" date="2016" name="Nat. Commun.">
        <title>Thousands of microbial genomes shed light on interconnected biogeochemical processes in an aquifer system.</title>
        <authorList>
            <person name="Anantharaman K."/>
            <person name="Brown C.T."/>
            <person name="Hug L.A."/>
            <person name="Sharon I."/>
            <person name="Castelle C.J."/>
            <person name="Probst A.J."/>
            <person name="Thomas B.C."/>
            <person name="Singh A."/>
            <person name="Wilkins M.J."/>
            <person name="Karaoz U."/>
            <person name="Brodie E.L."/>
            <person name="Williams K.H."/>
            <person name="Hubbard S.S."/>
            <person name="Banfield J.F."/>
        </authorList>
    </citation>
    <scope>NUCLEOTIDE SEQUENCE [LARGE SCALE GENOMIC DNA]</scope>
</reference>
<sequence>MNFEEIRQLADNNSKTGITVAKQPQVLSSGKTIFCDGKPYVPAGMVAKEFNYALSHVSLLARQKRVDAIWNGKRWYVNRDSVIEHRNLSQRNKAAGGLKTRVLNELSASGPNTNSSLSSSLPLTEEHLSKRDNLLKTAIFALSRSSFCLWELLHIRR</sequence>
<dbReference type="EMBL" id="MGKI01000004">
    <property type="protein sequence ID" value="OGN23103.1"/>
    <property type="molecule type" value="Genomic_DNA"/>
</dbReference>
<evidence type="ECO:0000313" key="1">
    <source>
        <dbReference type="EMBL" id="OGN23103.1"/>
    </source>
</evidence>
<protein>
    <submittedName>
        <fullName evidence="1">Uncharacterized protein</fullName>
    </submittedName>
</protein>